<reference evidence="1" key="2">
    <citation type="journal article" date="2021" name="Genome Biol. Evol.">
        <title>Developing a high-quality reference genome for a parasitic bivalve with doubly uniparental inheritance (Bivalvia: Unionida).</title>
        <authorList>
            <person name="Smith C.H."/>
        </authorList>
    </citation>
    <scope>NUCLEOTIDE SEQUENCE</scope>
    <source>
        <strain evidence="1">CHS0354</strain>
        <tissue evidence="1">Mantle</tissue>
    </source>
</reference>
<dbReference type="Proteomes" id="UP001195483">
    <property type="component" value="Unassembled WGS sequence"/>
</dbReference>
<dbReference type="EMBL" id="JAEAOA010000856">
    <property type="protein sequence ID" value="KAK3581060.1"/>
    <property type="molecule type" value="Genomic_DNA"/>
</dbReference>
<reference evidence="1" key="1">
    <citation type="journal article" date="2021" name="Genome Biol. Evol.">
        <title>A High-Quality Reference Genome for a Parasitic Bivalve with Doubly Uniparental Inheritance (Bivalvia: Unionida).</title>
        <authorList>
            <person name="Smith C.H."/>
        </authorList>
    </citation>
    <scope>NUCLEOTIDE SEQUENCE</scope>
    <source>
        <strain evidence="1">CHS0354</strain>
    </source>
</reference>
<reference evidence="1" key="3">
    <citation type="submission" date="2023-05" db="EMBL/GenBank/DDBJ databases">
        <authorList>
            <person name="Smith C.H."/>
        </authorList>
    </citation>
    <scope>NUCLEOTIDE SEQUENCE</scope>
    <source>
        <strain evidence="1">CHS0354</strain>
        <tissue evidence="1">Mantle</tissue>
    </source>
</reference>
<organism evidence="1 2">
    <name type="scientific">Potamilus streckersoni</name>
    <dbReference type="NCBI Taxonomy" id="2493646"/>
    <lineage>
        <taxon>Eukaryota</taxon>
        <taxon>Metazoa</taxon>
        <taxon>Spiralia</taxon>
        <taxon>Lophotrochozoa</taxon>
        <taxon>Mollusca</taxon>
        <taxon>Bivalvia</taxon>
        <taxon>Autobranchia</taxon>
        <taxon>Heteroconchia</taxon>
        <taxon>Palaeoheterodonta</taxon>
        <taxon>Unionida</taxon>
        <taxon>Unionoidea</taxon>
        <taxon>Unionidae</taxon>
        <taxon>Ambleminae</taxon>
        <taxon>Lampsilini</taxon>
        <taxon>Potamilus</taxon>
    </lineage>
</organism>
<gene>
    <name evidence="1" type="ORF">CHS0354_013967</name>
</gene>
<proteinExistence type="predicted"/>
<name>A0AAE0RWY8_9BIVA</name>
<keyword evidence="2" id="KW-1185">Reference proteome</keyword>
<sequence>MTIKGWVWKDFKDIPSTHHDKLCLSNGTKDASGACLGLWSRLTRNTTVGESYTIILQGPRPVNQLPQVMGIPQLKKWQKLLVASPDDKICEVTSERFGSKVSIVYR</sequence>
<evidence type="ECO:0000313" key="1">
    <source>
        <dbReference type="EMBL" id="KAK3581060.1"/>
    </source>
</evidence>
<protein>
    <submittedName>
        <fullName evidence="1">Uncharacterized protein</fullName>
    </submittedName>
</protein>
<accession>A0AAE0RWY8</accession>
<dbReference type="AlphaFoldDB" id="A0AAE0RWY8"/>
<evidence type="ECO:0000313" key="2">
    <source>
        <dbReference type="Proteomes" id="UP001195483"/>
    </source>
</evidence>
<comment type="caution">
    <text evidence="1">The sequence shown here is derived from an EMBL/GenBank/DDBJ whole genome shotgun (WGS) entry which is preliminary data.</text>
</comment>